<feature type="region of interest" description="Disordered" evidence="1">
    <location>
        <begin position="42"/>
        <end position="64"/>
    </location>
</feature>
<evidence type="ECO:0000256" key="2">
    <source>
        <dbReference type="SAM" id="Phobius"/>
    </source>
</evidence>
<keyword evidence="5" id="KW-1185">Reference proteome</keyword>
<feature type="compositionally biased region" description="Low complexity" evidence="1">
    <location>
        <begin position="46"/>
        <end position="64"/>
    </location>
</feature>
<keyword evidence="2" id="KW-1133">Transmembrane helix</keyword>
<reference evidence="4 5" key="1">
    <citation type="submission" date="2018-11" db="EMBL/GenBank/DDBJ databases">
        <title>Draft genome sequence of Gordonia sp. RS15-1S isolated from rice stems.</title>
        <authorList>
            <person name="Muangham S."/>
        </authorList>
    </citation>
    <scope>NUCLEOTIDE SEQUENCE [LARGE SCALE GENOMIC DNA]</scope>
    <source>
        <strain evidence="4 5">RS15-1S</strain>
    </source>
</reference>
<evidence type="ECO:0000313" key="5">
    <source>
        <dbReference type="Proteomes" id="UP000267536"/>
    </source>
</evidence>
<comment type="caution">
    <text evidence="4">The sequence shown here is derived from an EMBL/GenBank/DDBJ whole genome shotgun (WGS) entry which is preliminary data.</text>
</comment>
<dbReference type="AlphaFoldDB" id="A0A3N4G3Z8"/>
<feature type="domain" description="LytR/CpsA/Psr regulator C-terminal" evidence="3">
    <location>
        <begin position="70"/>
        <end position="143"/>
    </location>
</feature>
<evidence type="ECO:0000313" key="4">
    <source>
        <dbReference type="EMBL" id="RPA57632.1"/>
    </source>
</evidence>
<dbReference type="Gene3D" id="3.30.70.2390">
    <property type="match status" value="1"/>
</dbReference>
<evidence type="ECO:0000259" key="3">
    <source>
        <dbReference type="Pfam" id="PF13399"/>
    </source>
</evidence>
<keyword evidence="2" id="KW-0472">Membrane</keyword>
<dbReference type="Proteomes" id="UP000267536">
    <property type="component" value="Unassembled WGS sequence"/>
</dbReference>
<feature type="transmembrane region" description="Helical" evidence="2">
    <location>
        <begin position="12"/>
        <end position="31"/>
    </location>
</feature>
<dbReference type="RefSeq" id="WP_123932260.1">
    <property type="nucleotide sequence ID" value="NZ_JBPSDP010000016.1"/>
</dbReference>
<dbReference type="OrthoDB" id="4375292at2"/>
<organism evidence="4 5">
    <name type="scientific">Gordonia oryzae</name>
    <dbReference type="NCBI Taxonomy" id="2487349"/>
    <lineage>
        <taxon>Bacteria</taxon>
        <taxon>Bacillati</taxon>
        <taxon>Actinomycetota</taxon>
        <taxon>Actinomycetes</taxon>
        <taxon>Mycobacteriales</taxon>
        <taxon>Gordoniaceae</taxon>
        <taxon>Gordonia</taxon>
    </lineage>
</organism>
<dbReference type="Pfam" id="PF13399">
    <property type="entry name" value="LytR_C"/>
    <property type="match status" value="1"/>
</dbReference>
<name>A0A3N4G3Z8_9ACTN</name>
<evidence type="ECO:0000256" key="1">
    <source>
        <dbReference type="SAM" id="MobiDB-lite"/>
    </source>
</evidence>
<proteinExistence type="predicted"/>
<sequence length="164" mass="16878">MNADRESNRLPLRAGAMVLFAVAIVFVALGWHHAATSGNNPEAQLQAAQSSVPSTTSAPASTSSSAAGNARICVINAGTVTGLATEVDEELKGKGFTTIGINAQSNYDGGFSQNTIVYSSSAQKDEADKIAQALDNDYTVDSRASLGNPFSRCVGGIAVVAVQR</sequence>
<dbReference type="EMBL" id="RKMH01000015">
    <property type="protein sequence ID" value="RPA57632.1"/>
    <property type="molecule type" value="Genomic_DNA"/>
</dbReference>
<keyword evidence="2" id="KW-0812">Transmembrane</keyword>
<gene>
    <name evidence="4" type="ORF">EF294_17745</name>
</gene>
<accession>A0A3N4G3Z8</accession>
<dbReference type="InterPro" id="IPR027381">
    <property type="entry name" value="LytR/CpsA/Psr_C"/>
</dbReference>
<protein>
    <submittedName>
        <fullName evidence="4">LytR family transcriptional regulator</fullName>
    </submittedName>
</protein>